<feature type="transmembrane region" description="Helical" evidence="6">
    <location>
        <begin position="247"/>
        <end position="280"/>
    </location>
</feature>
<feature type="transmembrane region" description="Helical" evidence="6">
    <location>
        <begin position="71"/>
        <end position="88"/>
    </location>
</feature>
<evidence type="ECO:0000256" key="1">
    <source>
        <dbReference type="ARBA" id="ARBA00004651"/>
    </source>
</evidence>
<feature type="transmembrane region" description="Helical" evidence="6">
    <location>
        <begin position="45"/>
        <end position="65"/>
    </location>
</feature>
<accession>A0ABS8DKS7</accession>
<name>A0ABS8DKS7_9FIRM</name>
<keyword evidence="3 6" id="KW-0812">Transmembrane</keyword>
<dbReference type="Pfam" id="PF02653">
    <property type="entry name" value="BPD_transp_2"/>
    <property type="match status" value="1"/>
</dbReference>
<gene>
    <name evidence="7" type="ORF">LIZ65_17300</name>
</gene>
<comment type="subcellular location">
    <subcellularLocation>
        <location evidence="1">Cell membrane</location>
        <topology evidence="1">Multi-pass membrane protein</topology>
    </subcellularLocation>
</comment>
<evidence type="ECO:0000256" key="6">
    <source>
        <dbReference type="SAM" id="Phobius"/>
    </source>
</evidence>
<evidence type="ECO:0000313" key="7">
    <source>
        <dbReference type="EMBL" id="MCB7389046.1"/>
    </source>
</evidence>
<dbReference type="PANTHER" id="PTHR32196">
    <property type="entry name" value="ABC TRANSPORTER PERMEASE PROTEIN YPHD-RELATED-RELATED"/>
    <property type="match status" value="1"/>
</dbReference>
<evidence type="ECO:0000256" key="5">
    <source>
        <dbReference type="ARBA" id="ARBA00023136"/>
    </source>
</evidence>
<sequence>MKLNLKERMKGKAFRDYFPIIFLVVMCVVFGFMNNRFFSWNNFTVILVQVVTLLVSAMGATFVIMTGSIDLSVGSVLAFSAVVTALTVPRFGIFAFVFAIIAGGLCGLINGIVFAVGRVPSFITTMGTLTALRGVVLILTQGVPIQIKDQKFLKVFAGRAFFNIPNTAFFMVIIVIISYIILEKTPFGKEARAVGGGERVAALAGIKVVKTKILVYVFAGVMFGIAGLLQSARVLAATATLGEGFELDVIAAVVVGGTPLSGGVGGIGGTILGAFIIQILSNGMNMMGLSPYLQSIVKGFVLVLAVFISIDRKKKTETK</sequence>
<protein>
    <submittedName>
        <fullName evidence="7">ABC transporter permease</fullName>
    </submittedName>
</protein>
<evidence type="ECO:0000313" key="8">
    <source>
        <dbReference type="Proteomes" id="UP001299546"/>
    </source>
</evidence>
<feature type="transmembrane region" description="Helical" evidence="6">
    <location>
        <begin position="160"/>
        <end position="182"/>
    </location>
</feature>
<dbReference type="RefSeq" id="WP_066737843.1">
    <property type="nucleotide sequence ID" value="NZ_JAJCIQ010000018.1"/>
</dbReference>
<evidence type="ECO:0000256" key="2">
    <source>
        <dbReference type="ARBA" id="ARBA00022475"/>
    </source>
</evidence>
<dbReference type="EMBL" id="JAJCIS010000018">
    <property type="protein sequence ID" value="MCB7389046.1"/>
    <property type="molecule type" value="Genomic_DNA"/>
</dbReference>
<evidence type="ECO:0000256" key="3">
    <source>
        <dbReference type="ARBA" id="ARBA00022692"/>
    </source>
</evidence>
<keyword evidence="8" id="KW-1185">Reference proteome</keyword>
<keyword evidence="4 6" id="KW-1133">Transmembrane helix</keyword>
<feature type="transmembrane region" description="Helical" evidence="6">
    <location>
        <begin position="122"/>
        <end position="139"/>
    </location>
</feature>
<feature type="transmembrane region" description="Helical" evidence="6">
    <location>
        <begin position="95"/>
        <end position="116"/>
    </location>
</feature>
<reference evidence="7 8" key="1">
    <citation type="submission" date="2021-10" db="EMBL/GenBank/DDBJ databases">
        <title>Collection of gut derived symbiotic bacterial strains cultured from healthy donors.</title>
        <authorList>
            <person name="Lin H."/>
            <person name="Littmann E."/>
            <person name="Kohout C."/>
            <person name="Pamer E.G."/>
        </authorList>
    </citation>
    <scope>NUCLEOTIDE SEQUENCE [LARGE SCALE GENOMIC DNA]</scope>
    <source>
        <strain evidence="7 8">DFI.1.165</strain>
    </source>
</reference>
<keyword evidence="2" id="KW-1003">Cell membrane</keyword>
<proteinExistence type="predicted"/>
<keyword evidence="5 6" id="KW-0472">Membrane</keyword>
<feature type="transmembrane region" description="Helical" evidence="6">
    <location>
        <begin position="17"/>
        <end position="33"/>
    </location>
</feature>
<evidence type="ECO:0000256" key="4">
    <source>
        <dbReference type="ARBA" id="ARBA00022989"/>
    </source>
</evidence>
<dbReference type="CDD" id="cd06579">
    <property type="entry name" value="TM_PBP1_transp_AraH_like"/>
    <property type="match status" value="1"/>
</dbReference>
<feature type="transmembrane region" description="Helical" evidence="6">
    <location>
        <begin position="292"/>
        <end position="310"/>
    </location>
</feature>
<comment type="caution">
    <text evidence="7">The sequence shown here is derived from an EMBL/GenBank/DDBJ whole genome shotgun (WGS) entry which is preliminary data.</text>
</comment>
<feature type="transmembrane region" description="Helical" evidence="6">
    <location>
        <begin position="213"/>
        <end position="235"/>
    </location>
</feature>
<organism evidence="7 8">
    <name type="scientific">Bariatricus massiliensis</name>
    <dbReference type="NCBI Taxonomy" id="1745713"/>
    <lineage>
        <taxon>Bacteria</taxon>
        <taxon>Bacillati</taxon>
        <taxon>Bacillota</taxon>
        <taxon>Clostridia</taxon>
        <taxon>Lachnospirales</taxon>
        <taxon>Lachnospiraceae</taxon>
        <taxon>Bariatricus</taxon>
    </lineage>
</organism>
<dbReference type="InterPro" id="IPR001851">
    <property type="entry name" value="ABC_transp_permease"/>
</dbReference>
<dbReference type="Proteomes" id="UP001299546">
    <property type="component" value="Unassembled WGS sequence"/>
</dbReference>